<reference evidence="3" key="1">
    <citation type="journal article" date="2014" name="Front. Microbiol.">
        <title>High frequency of phylogenetically diverse reductive dehalogenase-homologous genes in deep subseafloor sedimentary metagenomes.</title>
        <authorList>
            <person name="Kawai M."/>
            <person name="Futagami T."/>
            <person name="Toyoda A."/>
            <person name="Takaki Y."/>
            <person name="Nishi S."/>
            <person name="Hori S."/>
            <person name="Arai W."/>
            <person name="Tsubouchi T."/>
            <person name="Morono Y."/>
            <person name="Uchiyama I."/>
            <person name="Ito T."/>
            <person name="Fujiyama A."/>
            <person name="Inagaki F."/>
            <person name="Takami H."/>
        </authorList>
    </citation>
    <scope>NUCLEOTIDE SEQUENCE</scope>
    <source>
        <strain evidence="3">Expedition CK06-06</strain>
    </source>
</reference>
<dbReference type="AlphaFoldDB" id="X1HDX2"/>
<proteinExistence type="inferred from homology"/>
<name>X1HDX2_9ZZZZ</name>
<protein>
    <recommendedName>
        <fullName evidence="2">FAD-binding PCMH-type domain-containing protein</fullName>
    </recommendedName>
</protein>
<feature type="domain" description="FAD-binding PCMH-type" evidence="2">
    <location>
        <begin position="32"/>
        <end position="204"/>
    </location>
</feature>
<gene>
    <name evidence="3" type="ORF">S03H2_40268</name>
</gene>
<evidence type="ECO:0000259" key="2">
    <source>
        <dbReference type="PROSITE" id="PS51387"/>
    </source>
</evidence>
<dbReference type="Gene3D" id="3.30.465.10">
    <property type="match status" value="1"/>
</dbReference>
<dbReference type="PANTHER" id="PTHR11748">
    <property type="entry name" value="D-LACTATE DEHYDROGENASE"/>
    <property type="match status" value="1"/>
</dbReference>
<accession>X1HDX2</accession>
<dbReference type="SUPFAM" id="SSF56176">
    <property type="entry name" value="FAD-binding/transporter-associated domain-like"/>
    <property type="match status" value="1"/>
</dbReference>
<dbReference type="GO" id="GO:0071949">
    <property type="term" value="F:FAD binding"/>
    <property type="evidence" value="ECO:0007669"/>
    <property type="project" value="InterPro"/>
</dbReference>
<dbReference type="GO" id="GO:0008720">
    <property type="term" value="F:D-lactate dehydrogenase (NAD+) activity"/>
    <property type="evidence" value="ECO:0007669"/>
    <property type="project" value="TreeGrafter"/>
</dbReference>
<dbReference type="PROSITE" id="PS51387">
    <property type="entry name" value="FAD_PCMH"/>
    <property type="match status" value="1"/>
</dbReference>
<evidence type="ECO:0000313" key="3">
    <source>
        <dbReference type="EMBL" id="GAH55280.1"/>
    </source>
</evidence>
<dbReference type="GO" id="GO:0004458">
    <property type="term" value="F:D-lactate dehydrogenase (cytochrome) activity"/>
    <property type="evidence" value="ECO:0007669"/>
    <property type="project" value="TreeGrafter"/>
</dbReference>
<dbReference type="InterPro" id="IPR016166">
    <property type="entry name" value="FAD-bd_PCMH"/>
</dbReference>
<evidence type="ECO:0000256" key="1">
    <source>
        <dbReference type="ARBA" id="ARBA00008000"/>
    </source>
</evidence>
<dbReference type="GO" id="GO:1903457">
    <property type="term" value="P:lactate catabolic process"/>
    <property type="evidence" value="ECO:0007669"/>
    <property type="project" value="TreeGrafter"/>
</dbReference>
<dbReference type="PANTHER" id="PTHR11748:SF111">
    <property type="entry name" value="D-LACTATE DEHYDROGENASE, MITOCHONDRIAL-RELATED"/>
    <property type="match status" value="1"/>
</dbReference>
<dbReference type="InterPro" id="IPR006094">
    <property type="entry name" value="Oxid_FAD_bind_N"/>
</dbReference>
<organism evidence="3">
    <name type="scientific">marine sediment metagenome</name>
    <dbReference type="NCBI Taxonomy" id="412755"/>
    <lineage>
        <taxon>unclassified sequences</taxon>
        <taxon>metagenomes</taxon>
        <taxon>ecological metagenomes</taxon>
    </lineage>
</organism>
<comment type="caution">
    <text evidence="3">The sequence shown here is derived from an EMBL/GenBank/DDBJ whole genome shotgun (WGS) entry which is preliminary data.</text>
</comment>
<dbReference type="EMBL" id="BARU01024956">
    <property type="protein sequence ID" value="GAH55280.1"/>
    <property type="molecule type" value="Genomic_DNA"/>
</dbReference>
<comment type="similarity">
    <text evidence="1">Belongs to the FAD-binding oxidoreductase/transferase type 4 family.</text>
</comment>
<dbReference type="InterPro" id="IPR036318">
    <property type="entry name" value="FAD-bd_PCMH-like_sf"/>
</dbReference>
<dbReference type="Pfam" id="PF01565">
    <property type="entry name" value="FAD_binding_4"/>
    <property type="match status" value="1"/>
</dbReference>
<sequence>MGKERISTEESELFCYSRDLGNSIPDELLKAYGMLGAEVVVLPKTTEEVSAILEYAYENDIPITTRGGGSWALGGVLPMDGGIVIDMCRMNTIKTVNKEDGYVDVGAGISWKKLMDSLKTYGLMVGAHPSSAVSATVGGFIATGGGAGTGVPKYGTVGDQVLSLKVVLSSGKIIQTDPWNSWLFTGSEGTLGIVTEATVKVFPLREETRKSHCFSILATIPPFVNLLSPKP</sequence>
<dbReference type="InterPro" id="IPR016169">
    <property type="entry name" value="FAD-bd_PCMH_sub2"/>
</dbReference>